<evidence type="ECO:0000256" key="1">
    <source>
        <dbReference type="ARBA" id="ARBA00022491"/>
    </source>
</evidence>
<evidence type="ECO:0000256" key="3">
    <source>
        <dbReference type="PROSITE-ProRule" id="PRU00335"/>
    </source>
</evidence>
<dbReference type="InterPro" id="IPR009057">
    <property type="entry name" value="Homeodomain-like_sf"/>
</dbReference>
<dbReference type="RefSeq" id="WP_377058071.1">
    <property type="nucleotide sequence ID" value="NZ_JBHLUU010000031.1"/>
</dbReference>
<dbReference type="PROSITE" id="PS50977">
    <property type="entry name" value="HTH_TETR_2"/>
    <property type="match status" value="1"/>
</dbReference>
<proteinExistence type="predicted"/>
<dbReference type="PRINTS" id="PR00455">
    <property type="entry name" value="HTHTETR"/>
</dbReference>
<comment type="caution">
    <text evidence="5">The sequence shown here is derived from an EMBL/GenBank/DDBJ whole genome shotgun (WGS) entry which is preliminary data.</text>
</comment>
<evidence type="ECO:0000313" key="6">
    <source>
        <dbReference type="Proteomes" id="UP001589738"/>
    </source>
</evidence>
<keyword evidence="6" id="KW-1185">Reference proteome</keyword>
<dbReference type="Gene3D" id="1.10.357.10">
    <property type="entry name" value="Tetracycline Repressor, domain 2"/>
    <property type="match status" value="1"/>
</dbReference>
<name>A0ABV6KUU9_9BACI</name>
<dbReference type="PANTHER" id="PTHR43479:SF11">
    <property type="entry name" value="ACREF_ENVCD OPERON REPRESSOR-RELATED"/>
    <property type="match status" value="1"/>
</dbReference>
<evidence type="ECO:0000256" key="2">
    <source>
        <dbReference type="ARBA" id="ARBA00023125"/>
    </source>
</evidence>
<dbReference type="Proteomes" id="UP001589738">
    <property type="component" value="Unassembled WGS sequence"/>
</dbReference>
<accession>A0ABV6KUU9</accession>
<dbReference type="InterPro" id="IPR050624">
    <property type="entry name" value="HTH-type_Tx_Regulator"/>
</dbReference>
<reference evidence="5 6" key="1">
    <citation type="submission" date="2024-09" db="EMBL/GenBank/DDBJ databases">
        <authorList>
            <person name="Sun Q."/>
            <person name="Mori K."/>
        </authorList>
    </citation>
    <scope>NUCLEOTIDE SEQUENCE [LARGE SCALE GENOMIC DNA]</scope>
    <source>
        <strain evidence="5 6">CGMCC 1.9126</strain>
    </source>
</reference>
<feature type="domain" description="HTH tetR-type" evidence="4">
    <location>
        <begin position="6"/>
        <end position="66"/>
    </location>
</feature>
<dbReference type="EMBL" id="JBHLUU010000031">
    <property type="protein sequence ID" value="MFC0475663.1"/>
    <property type="molecule type" value="Genomic_DNA"/>
</dbReference>
<dbReference type="SUPFAM" id="SSF46689">
    <property type="entry name" value="Homeodomain-like"/>
    <property type="match status" value="1"/>
</dbReference>
<feature type="DNA-binding region" description="H-T-H motif" evidence="3">
    <location>
        <begin position="29"/>
        <end position="48"/>
    </location>
</feature>
<evidence type="ECO:0000313" key="5">
    <source>
        <dbReference type="EMBL" id="MFC0475663.1"/>
    </source>
</evidence>
<dbReference type="InterPro" id="IPR001647">
    <property type="entry name" value="HTH_TetR"/>
</dbReference>
<dbReference type="PANTHER" id="PTHR43479">
    <property type="entry name" value="ACREF/ENVCD OPERON REPRESSOR-RELATED"/>
    <property type="match status" value="1"/>
</dbReference>
<protein>
    <submittedName>
        <fullName evidence="5">TetR/AcrR family transcriptional regulator</fullName>
    </submittedName>
</protein>
<evidence type="ECO:0000259" key="4">
    <source>
        <dbReference type="PROSITE" id="PS50977"/>
    </source>
</evidence>
<keyword evidence="2 3" id="KW-0238">DNA-binding</keyword>
<gene>
    <name evidence="5" type="ORF">ACFFHF_10450</name>
</gene>
<keyword evidence="1" id="KW-0678">Repressor</keyword>
<sequence length="191" mass="22320">MARERKFSNEELFQTVKKILLQHGYEGFHFGLLAEQLDVSRGALYKYFENKDELITDFILYEMQLFITDLSQIENQGNFEAQFDFLMKLIFDRAEVHQLITVVKQMGTSSNEKAIERKEQLEKLPLEMYRYLQNFISFGKREGKLKEHIPDSVMLGLIFQSIAVPNHDGLSKSVWVESIKEIISKGMFAHS</sequence>
<dbReference type="Pfam" id="PF00440">
    <property type="entry name" value="TetR_N"/>
    <property type="match status" value="1"/>
</dbReference>
<organism evidence="5 6">
    <name type="scientific">Robertmurraya beringensis</name>
    <dbReference type="NCBI Taxonomy" id="641660"/>
    <lineage>
        <taxon>Bacteria</taxon>
        <taxon>Bacillati</taxon>
        <taxon>Bacillota</taxon>
        <taxon>Bacilli</taxon>
        <taxon>Bacillales</taxon>
        <taxon>Bacillaceae</taxon>
        <taxon>Robertmurraya</taxon>
    </lineage>
</organism>